<dbReference type="Proteomes" id="UP000316621">
    <property type="component" value="Chromosome 10"/>
</dbReference>
<evidence type="ECO:0000313" key="2">
    <source>
        <dbReference type="Proteomes" id="UP000316621"/>
    </source>
</evidence>
<organism evidence="1 2">
    <name type="scientific">Papaver somniferum</name>
    <name type="common">Opium poppy</name>
    <dbReference type="NCBI Taxonomy" id="3469"/>
    <lineage>
        <taxon>Eukaryota</taxon>
        <taxon>Viridiplantae</taxon>
        <taxon>Streptophyta</taxon>
        <taxon>Embryophyta</taxon>
        <taxon>Tracheophyta</taxon>
        <taxon>Spermatophyta</taxon>
        <taxon>Magnoliopsida</taxon>
        <taxon>Ranunculales</taxon>
        <taxon>Papaveraceae</taxon>
        <taxon>Papaveroideae</taxon>
        <taxon>Papaver</taxon>
    </lineage>
</organism>
<keyword evidence="2" id="KW-1185">Reference proteome</keyword>
<gene>
    <name evidence="1" type="ORF">C5167_042378</name>
</gene>
<protein>
    <submittedName>
        <fullName evidence="1">Uncharacterized protein</fullName>
    </submittedName>
</protein>
<accession>A0A4Y7L595</accession>
<reference evidence="1 2" key="1">
    <citation type="journal article" date="2018" name="Science">
        <title>The opium poppy genome and morphinan production.</title>
        <authorList>
            <person name="Guo L."/>
            <person name="Winzer T."/>
            <person name="Yang X."/>
            <person name="Li Y."/>
            <person name="Ning Z."/>
            <person name="He Z."/>
            <person name="Teodor R."/>
            <person name="Lu Y."/>
            <person name="Bowser T.A."/>
            <person name="Graham I.A."/>
            <person name="Ye K."/>
        </authorList>
    </citation>
    <scope>NUCLEOTIDE SEQUENCE [LARGE SCALE GENOMIC DNA]</scope>
    <source>
        <strain evidence="2">cv. HN1</strain>
        <tissue evidence="1">Leaves</tissue>
    </source>
</reference>
<dbReference type="EMBL" id="CM010724">
    <property type="protein sequence ID" value="RZC79802.1"/>
    <property type="molecule type" value="Genomic_DNA"/>
</dbReference>
<proteinExistence type="predicted"/>
<name>A0A4Y7L595_PAPSO</name>
<sequence length="12" mass="1317">MMMSLNDVTGSM</sequence>
<evidence type="ECO:0000313" key="1">
    <source>
        <dbReference type="EMBL" id="RZC79802.1"/>
    </source>
</evidence>